<dbReference type="AlphaFoldDB" id="A0A9W6ZFW5"/>
<dbReference type="EMBL" id="BRXZ01004680">
    <property type="protein sequence ID" value="GMH53637.1"/>
    <property type="molecule type" value="Genomic_DNA"/>
</dbReference>
<evidence type="ECO:0000313" key="2">
    <source>
        <dbReference type="EMBL" id="GMH53637.1"/>
    </source>
</evidence>
<evidence type="ECO:0000256" key="1">
    <source>
        <dbReference type="SAM" id="MobiDB-lite"/>
    </source>
</evidence>
<evidence type="ECO:0000313" key="3">
    <source>
        <dbReference type="Proteomes" id="UP001165082"/>
    </source>
</evidence>
<reference evidence="2" key="1">
    <citation type="submission" date="2022-07" db="EMBL/GenBank/DDBJ databases">
        <title>Genome analysis of Parmales, a sister group of diatoms, reveals the evolutionary specialization of diatoms from phago-mixotrophs to photoautotrophs.</title>
        <authorList>
            <person name="Ban H."/>
            <person name="Sato S."/>
            <person name="Yoshikawa S."/>
            <person name="Kazumasa Y."/>
            <person name="Nakamura Y."/>
            <person name="Ichinomiya M."/>
            <person name="Saitoh K."/>
            <person name="Sato N."/>
            <person name="Blanc-Mathieu R."/>
            <person name="Endo H."/>
            <person name="Kuwata A."/>
            <person name="Ogata H."/>
        </authorList>
    </citation>
    <scope>NUCLEOTIDE SEQUENCE</scope>
</reference>
<name>A0A9W6ZFW5_9STRA</name>
<accession>A0A9W6ZFW5</accession>
<feature type="compositionally biased region" description="Low complexity" evidence="1">
    <location>
        <begin position="26"/>
        <end position="40"/>
    </location>
</feature>
<keyword evidence="3" id="KW-1185">Reference proteome</keyword>
<feature type="region of interest" description="Disordered" evidence="1">
    <location>
        <begin position="118"/>
        <end position="142"/>
    </location>
</feature>
<proteinExistence type="predicted"/>
<feature type="region of interest" description="Disordered" evidence="1">
    <location>
        <begin position="24"/>
        <end position="62"/>
    </location>
</feature>
<protein>
    <submittedName>
        <fullName evidence="2">Uncharacterized protein</fullName>
    </submittedName>
</protein>
<sequence>MAPPHPADTYVPQAATSKLVLLQNTSSKSKSAKSNVNQKNAAKHDKFKARKAKEKAERDAAAKQPKVLVLGANLDPTHVFSAVEIAIAGLPPNANKANLLNPNYPGYDPKIAAEIRKLRKEAGESDKKEALKDKKNKEREEV</sequence>
<dbReference type="Proteomes" id="UP001165082">
    <property type="component" value="Unassembled WGS sequence"/>
</dbReference>
<comment type="caution">
    <text evidence="2">The sequence shown here is derived from an EMBL/GenBank/DDBJ whole genome shotgun (WGS) entry which is preliminary data.</text>
</comment>
<gene>
    <name evidence="2" type="ORF">TrRE_jg11094</name>
</gene>
<organism evidence="2 3">
    <name type="scientific">Triparma retinervis</name>
    <dbReference type="NCBI Taxonomy" id="2557542"/>
    <lineage>
        <taxon>Eukaryota</taxon>
        <taxon>Sar</taxon>
        <taxon>Stramenopiles</taxon>
        <taxon>Ochrophyta</taxon>
        <taxon>Bolidophyceae</taxon>
        <taxon>Parmales</taxon>
        <taxon>Triparmaceae</taxon>
        <taxon>Triparma</taxon>
    </lineage>
</organism>
<feature type="non-terminal residue" evidence="2">
    <location>
        <position position="142"/>
    </location>
</feature>